<dbReference type="PROSITE" id="PS00149">
    <property type="entry name" value="SULFATASE_2"/>
    <property type="match status" value="1"/>
</dbReference>
<evidence type="ECO:0000259" key="8">
    <source>
        <dbReference type="Pfam" id="PF00884"/>
    </source>
</evidence>
<name>A0A482WB76_ASBVE</name>
<comment type="similarity">
    <text evidence="2">Belongs to the sulfatase family.</text>
</comment>
<dbReference type="GO" id="GO:0046872">
    <property type="term" value="F:metal ion binding"/>
    <property type="evidence" value="ECO:0007669"/>
    <property type="project" value="UniProtKB-KW"/>
</dbReference>
<evidence type="ECO:0000313" key="9">
    <source>
        <dbReference type="EMBL" id="RZC42461.1"/>
    </source>
</evidence>
<keyword evidence="3" id="KW-0479">Metal-binding</keyword>
<dbReference type="CDD" id="cd16030">
    <property type="entry name" value="iduronate-2-sulfatase"/>
    <property type="match status" value="1"/>
</dbReference>
<evidence type="ECO:0000256" key="5">
    <source>
        <dbReference type="ARBA" id="ARBA00022801"/>
    </source>
</evidence>
<accession>A0A482WB76</accession>
<evidence type="ECO:0000256" key="3">
    <source>
        <dbReference type="ARBA" id="ARBA00022723"/>
    </source>
</evidence>
<dbReference type="InterPro" id="IPR000917">
    <property type="entry name" value="Sulfatase_N"/>
</dbReference>
<keyword evidence="4 7" id="KW-0732">Signal</keyword>
<reference evidence="9 10" key="1">
    <citation type="submission" date="2017-03" db="EMBL/GenBank/DDBJ databases">
        <title>Genome of the blue death feigning beetle - Asbolus verrucosus.</title>
        <authorList>
            <person name="Rider S.D."/>
        </authorList>
    </citation>
    <scope>NUCLEOTIDE SEQUENCE [LARGE SCALE GENOMIC DNA]</scope>
    <source>
        <strain evidence="9">Butters</strain>
        <tissue evidence="9">Head and leg muscle</tissue>
    </source>
</reference>
<feature type="chain" id="PRO_5019847490" evidence="7">
    <location>
        <begin position="20"/>
        <end position="518"/>
    </location>
</feature>
<evidence type="ECO:0000256" key="2">
    <source>
        <dbReference type="ARBA" id="ARBA00008779"/>
    </source>
</evidence>
<dbReference type="Proteomes" id="UP000292052">
    <property type="component" value="Unassembled WGS sequence"/>
</dbReference>
<comment type="caution">
    <text evidence="9">The sequence shown here is derived from an EMBL/GenBank/DDBJ whole genome shotgun (WGS) entry which is preliminary data.</text>
</comment>
<protein>
    <submittedName>
        <fullName evidence="9">Iduronate 2-sulfatase</fullName>
    </submittedName>
</protein>
<evidence type="ECO:0000256" key="6">
    <source>
        <dbReference type="ARBA" id="ARBA00022837"/>
    </source>
</evidence>
<dbReference type="AlphaFoldDB" id="A0A482WB76"/>
<feature type="signal peptide" evidence="7">
    <location>
        <begin position="1"/>
        <end position="19"/>
    </location>
</feature>
<dbReference type="STRING" id="1661398.A0A482WB76"/>
<dbReference type="GO" id="GO:0004423">
    <property type="term" value="F:iduronate-2-sulfatase activity"/>
    <property type="evidence" value="ECO:0007669"/>
    <property type="project" value="InterPro"/>
</dbReference>
<sequence>MKPFLLSLLLTLLLQPCTPLKPNVLLLIIDDLRPSLGTYGDPNARTPNIDNLASKSFVFNNAYAQQALCAPSRNSLLTSRRPDSLRLYDFYSYWRDAAGNFTTLPQHFKENGYYTQSIGKIFHPGISSNFTDDSPYSWSGKPFHPKTEIYKDAKVCINPDAQFARNLNCPVVVSSQPGGTLPDLESLAAATEFIDNKDKITGGKPYFLAVGFHKPHVPLKFPVEYLDHHPLENVSLPKNRWRPSLMPAVAWNPYLDVKSRDDISKLNLSFPFGTMPDNVTRKIIQNYNAATTYIDDLVGSLLAKVEQNNTVIILTSDHGWSRGEHGEFSKFSNFDVATRVPLIIHVPGLTHTEIIVDQLIELVDLFPSLVDLTQISPGLTTCARDGHNSKLCTEGRSLVPLMVKVKNGHKQVSAAKKAVFSQYPRPGPFPTQSPDSDRPELKDINIMGYSIRTERYRYTEWIKFNHTSFMPDWTTVYGKEFYDHLIDPQENMNLVSRPELNYVINTLRKQLILGWRYA</sequence>
<dbReference type="InterPro" id="IPR024607">
    <property type="entry name" value="Sulfatase_CS"/>
</dbReference>
<keyword evidence="10" id="KW-1185">Reference proteome</keyword>
<organism evidence="9 10">
    <name type="scientific">Asbolus verrucosus</name>
    <name type="common">Desert ironclad beetle</name>
    <dbReference type="NCBI Taxonomy" id="1661398"/>
    <lineage>
        <taxon>Eukaryota</taxon>
        <taxon>Metazoa</taxon>
        <taxon>Ecdysozoa</taxon>
        <taxon>Arthropoda</taxon>
        <taxon>Hexapoda</taxon>
        <taxon>Insecta</taxon>
        <taxon>Pterygota</taxon>
        <taxon>Neoptera</taxon>
        <taxon>Endopterygota</taxon>
        <taxon>Coleoptera</taxon>
        <taxon>Polyphaga</taxon>
        <taxon>Cucujiformia</taxon>
        <taxon>Tenebrionidae</taxon>
        <taxon>Pimeliinae</taxon>
        <taxon>Asbolus</taxon>
    </lineage>
</organism>
<dbReference type="SUPFAM" id="SSF53649">
    <property type="entry name" value="Alkaline phosphatase-like"/>
    <property type="match status" value="1"/>
</dbReference>
<dbReference type="InterPro" id="IPR035874">
    <property type="entry name" value="IDS"/>
</dbReference>
<dbReference type="PANTHER" id="PTHR45953">
    <property type="entry name" value="IDURONATE 2-SULFATASE"/>
    <property type="match status" value="1"/>
</dbReference>
<keyword evidence="5" id="KW-0378">Hydrolase</keyword>
<proteinExistence type="inferred from homology"/>
<dbReference type="EMBL" id="QDEB01007932">
    <property type="protein sequence ID" value="RZC42461.1"/>
    <property type="molecule type" value="Genomic_DNA"/>
</dbReference>
<feature type="domain" description="Sulfatase N-terminal" evidence="8">
    <location>
        <begin position="22"/>
        <end position="375"/>
    </location>
</feature>
<comment type="cofactor">
    <cofactor evidence="1">
        <name>Ca(2+)</name>
        <dbReference type="ChEBI" id="CHEBI:29108"/>
    </cofactor>
</comment>
<evidence type="ECO:0000313" key="10">
    <source>
        <dbReference type="Proteomes" id="UP000292052"/>
    </source>
</evidence>
<dbReference type="Gene3D" id="3.40.720.10">
    <property type="entry name" value="Alkaline Phosphatase, subunit A"/>
    <property type="match status" value="1"/>
</dbReference>
<evidence type="ECO:0000256" key="1">
    <source>
        <dbReference type="ARBA" id="ARBA00001913"/>
    </source>
</evidence>
<dbReference type="OrthoDB" id="96314at2759"/>
<gene>
    <name evidence="9" type="ORF">BDFB_001600</name>
</gene>
<evidence type="ECO:0000256" key="4">
    <source>
        <dbReference type="ARBA" id="ARBA00022729"/>
    </source>
</evidence>
<dbReference type="PANTHER" id="PTHR45953:SF1">
    <property type="entry name" value="IDURONATE 2-SULFATASE"/>
    <property type="match status" value="1"/>
</dbReference>
<dbReference type="GO" id="GO:0005737">
    <property type="term" value="C:cytoplasm"/>
    <property type="evidence" value="ECO:0007669"/>
    <property type="project" value="TreeGrafter"/>
</dbReference>
<keyword evidence="6" id="KW-0106">Calcium</keyword>
<evidence type="ECO:0000256" key="7">
    <source>
        <dbReference type="SAM" id="SignalP"/>
    </source>
</evidence>
<dbReference type="Pfam" id="PF00884">
    <property type="entry name" value="Sulfatase"/>
    <property type="match status" value="1"/>
</dbReference>
<dbReference type="InterPro" id="IPR017850">
    <property type="entry name" value="Alkaline_phosphatase_core_sf"/>
</dbReference>